<dbReference type="Gene3D" id="2.60.120.1440">
    <property type="match status" value="1"/>
</dbReference>
<feature type="domain" description="FecR protein" evidence="2">
    <location>
        <begin position="124"/>
        <end position="210"/>
    </location>
</feature>
<name>A0ABT3ITJ3_9BACT</name>
<evidence type="ECO:0000259" key="3">
    <source>
        <dbReference type="Pfam" id="PF16344"/>
    </source>
</evidence>
<dbReference type="Pfam" id="PF04773">
    <property type="entry name" value="FecR"/>
    <property type="match status" value="1"/>
</dbReference>
<feature type="domain" description="Protein FecR C-terminal" evidence="3">
    <location>
        <begin position="252"/>
        <end position="316"/>
    </location>
</feature>
<evidence type="ECO:0000256" key="1">
    <source>
        <dbReference type="SAM" id="Phobius"/>
    </source>
</evidence>
<dbReference type="Proteomes" id="UP001207742">
    <property type="component" value="Unassembled WGS sequence"/>
</dbReference>
<evidence type="ECO:0000313" key="4">
    <source>
        <dbReference type="EMBL" id="MCW3487206.1"/>
    </source>
</evidence>
<accession>A0ABT3ITJ3</accession>
<dbReference type="PANTHER" id="PTHR30273">
    <property type="entry name" value="PERIPLASMIC SIGNAL SENSOR AND SIGMA FACTOR ACTIVATOR FECR-RELATED"/>
    <property type="match status" value="1"/>
</dbReference>
<proteinExistence type="predicted"/>
<reference evidence="4 5" key="1">
    <citation type="submission" date="2022-10" db="EMBL/GenBank/DDBJ databases">
        <title>Chitinophaga nivalis PC15 sp. nov., isolated from Pyeongchang county, South Korea.</title>
        <authorList>
            <person name="Trinh H.N."/>
        </authorList>
    </citation>
    <scope>NUCLEOTIDE SEQUENCE [LARGE SCALE GENOMIC DNA]</scope>
    <source>
        <strain evidence="4 5">PC14</strain>
    </source>
</reference>
<protein>
    <submittedName>
        <fullName evidence="4">FecR domain-containing protein</fullName>
    </submittedName>
</protein>
<sequence>MTPSFPDEALYTLLCKYLLDEADAEERAWVEAWQQDDAGNPVLLASLRKVLDTATDNQTVATADTDKSWQQLYDKMDGTPVVVPMTTKRNYTWLKVAAVLLIVLGAGVWFMTGKSPEQVYAGPVDARLKDGSEVQLSAAARLEIASGFNDHNRKVSFSGQATFNVAGSAENPFVIVLGHNKEVKVLGTRFMVDYEPTTTALKVHVSSGKVMVIDHDKGDSALLTEGMLLQQDKTRPAFRVASHVTDAVKKSLAFHDTQLEEVLHTITAVYDVKVEVADTALLKLTVNANFTGESIDDMISALAMTLNAQWEKTGDRQYQLK</sequence>
<dbReference type="InterPro" id="IPR032508">
    <property type="entry name" value="FecR_C"/>
</dbReference>
<feature type="transmembrane region" description="Helical" evidence="1">
    <location>
        <begin position="93"/>
        <end position="111"/>
    </location>
</feature>
<dbReference type="EMBL" id="JAPDNS010000002">
    <property type="protein sequence ID" value="MCW3487206.1"/>
    <property type="molecule type" value="Genomic_DNA"/>
</dbReference>
<dbReference type="PANTHER" id="PTHR30273:SF2">
    <property type="entry name" value="PROTEIN FECR"/>
    <property type="match status" value="1"/>
</dbReference>
<comment type="caution">
    <text evidence="4">The sequence shown here is derived from an EMBL/GenBank/DDBJ whole genome shotgun (WGS) entry which is preliminary data.</text>
</comment>
<dbReference type="Pfam" id="PF16344">
    <property type="entry name" value="FecR_C"/>
    <property type="match status" value="1"/>
</dbReference>
<keyword evidence="1" id="KW-0812">Transmembrane</keyword>
<dbReference type="PIRSF" id="PIRSF018266">
    <property type="entry name" value="FecR"/>
    <property type="match status" value="1"/>
</dbReference>
<gene>
    <name evidence="4" type="ORF">OL497_25135</name>
</gene>
<organism evidence="4 5">
    <name type="scientific">Chitinophaga nivalis</name>
    <dbReference type="NCBI Taxonomy" id="2991709"/>
    <lineage>
        <taxon>Bacteria</taxon>
        <taxon>Pseudomonadati</taxon>
        <taxon>Bacteroidota</taxon>
        <taxon>Chitinophagia</taxon>
        <taxon>Chitinophagales</taxon>
        <taxon>Chitinophagaceae</taxon>
        <taxon>Chitinophaga</taxon>
    </lineage>
</organism>
<dbReference type="Gene3D" id="3.55.50.30">
    <property type="match status" value="1"/>
</dbReference>
<dbReference type="InterPro" id="IPR012373">
    <property type="entry name" value="Ferrdict_sens_TM"/>
</dbReference>
<evidence type="ECO:0000259" key="2">
    <source>
        <dbReference type="Pfam" id="PF04773"/>
    </source>
</evidence>
<dbReference type="RefSeq" id="WP_264734016.1">
    <property type="nucleotide sequence ID" value="NZ_JAPDNR010000001.1"/>
</dbReference>
<keyword evidence="1" id="KW-0472">Membrane</keyword>
<keyword evidence="5" id="KW-1185">Reference proteome</keyword>
<dbReference type="InterPro" id="IPR006860">
    <property type="entry name" value="FecR"/>
</dbReference>
<evidence type="ECO:0000313" key="5">
    <source>
        <dbReference type="Proteomes" id="UP001207742"/>
    </source>
</evidence>
<keyword evidence="1" id="KW-1133">Transmembrane helix</keyword>